<comment type="cofactor">
    <cofactor evidence="8">
        <name>Zn(2+)</name>
        <dbReference type="ChEBI" id="CHEBI:29105"/>
    </cofactor>
    <text evidence="8">Binds 2 Zn(2+) ions.</text>
</comment>
<dbReference type="SMART" id="SM00098">
    <property type="entry name" value="alkPPc"/>
    <property type="match status" value="1"/>
</dbReference>
<dbReference type="GO" id="GO:0006629">
    <property type="term" value="P:lipid metabolic process"/>
    <property type="evidence" value="ECO:0007669"/>
    <property type="project" value="InterPro"/>
</dbReference>
<feature type="binding site" evidence="8">
    <location>
        <position position="506"/>
    </location>
    <ligand>
        <name>Zn(2+)</name>
        <dbReference type="ChEBI" id="CHEBI:29105"/>
        <label>2</label>
    </ligand>
</feature>
<evidence type="ECO:0000256" key="1">
    <source>
        <dbReference type="ARBA" id="ARBA00005984"/>
    </source>
</evidence>
<dbReference type="GO" id="GO:0008081">
    <property type="term" value="F:phosphoric diester hydrolase activity"/>
    <property type="evidence" value="ECO:0007669"/>
    <property type="project" value="InterPro"/>
</dbReference>
<protein>
    <submittedName>
        <fullName evidence="10">Alkaline phosphatase</fullName>
    </submittedName>
</protein>
<feature type="binding site" evidence="8">
    <location>
        <position position="387"/>
    </location>
    <ligand>
        <name>Mg(2+)</name>
        <dbReference type="ChEBI" id="CHEBI:18420"/>
    </ligand>
</feature>
<reference evidence="10 11" key="1">
    <citation type="submission" date="2017-10" db="EMBL/GenBank/DDBJ databases">
        <title>Paenichitinophaga pekingensis gen. nov., sp. nov., isolated from activated sludge.</title>
        <authorList>
            <person name="Jin D."/>
            <person name="Kong X."/>
            <person name="Deng Y."/>
            <person name="Bai Z."/>
        </authorList>
    </citation>
    <scope>NUCLEOTIDE SEQUENCE [LARGE SCALE GENOMIC DNA]</scope>
    <source>
        <strain evidence="10 11">13</strain>
    </source>
</reference>
<dbReference type="InterPro" id="IPR017850">
    <property type="entry name" value="Alkaline_phosphatase_core_sf"/>
</dbReference>
<dbReference type="InterPro" id="IPR039559">
    <property type="entry name" value="AIM6_PI-PLC-like_dom"/>
</dbReference>
<dbReference type="PANTHER" id="PTHR11596">
    <property type="entry name" value="ALKALINE PHOSPHATASE"/>
    <property type="match status" value="1"/>
</dbReference>
<dbReference type="GO" id="GO:0004035">
    <property type="term" value="F:alkaline phosphatase activity"/>
    <property type="evidence" value="ECO:0007669"/>
    <property type="project" value="TreeGrafter"/>
</dbReference>
<dbReference type="PANTHER" id="PTHR11596:SF5">
    <property type="entry name" value="ALKALINE PHOSPHATASE"/>
    <property type="match status" value="1"/>
</dbReference>
<evidence type="ECO:0000256" key="7">
    <source>
        <dbReference type="PIRSR" id="PIRSR601952-1"/>
    </source>
</evidence>
<dbReference type="SUPFAM" id="SSF51695">
    <property type="entry name" value="PLC-like phosphodiesterases"/>
    <property type="match status" value="1"/>
</dbReference>
<dbReference type="CDD" id="cd16012">
    <property type="entry name" value="ALP"/>
    <property type="match status" value="1"/>
</dbReference>
<dbReference type="InterPro" id="IPR018299">
    <property type="entry name" value="Alkaline_phosphatase_AS"/>
</dbReference>
<feature type="active site" description="Phosphoserine intermediate" evidence="7">
    <location>
        <position position="333"/>
    </location>
</feature>
<keyword evidence="2" id="KW-0597">Phosphoprotein</keyword>
<evidence type="ECO:0000313" key="10">
    <source>
        <dbReference type="EMBL" id="ATL49667.1"/>
    </source>
</evidence>
<gene>
    <name evidence="10" type="ORF">COR50_00085</name>
</gene>
<dbReference type="Proteomes" id="UP000220133">
    <property type="component" value="Chromosome"/>
</dbReference>
<feature type="binding site" evidence="8">
    <location>
        <position position="549"/>
    </location>
    <ligand>
        <name>Zn(2+)</name>
        <dbReference type="ChEBI" id="CHEBI:29105"/>
        <label>2</label>
    </ligand>
</feature>
<feature type="binding site" evidence="8">
    <location>
        <position position="548"/>
    </location>
    <ligand>
        <name>Zn(2+)</name>
        <dbReference type="ChEBI" id="CHEBI:29105"/>
        <label>2</label>
    </ligand>
</feature>
<dbReference type="PROSITE" id="PS00123">
    <property type="entry name" value="ALKALINE_PHOSPHATASE"/>
    <property type="match status" value="1"/>
</dbReference>
<evidence type="ECO:0000256" key="2">
    <source>
        <dbReference type="ARBA" id="ARBA00022553"/>
    </source>
</evidence>
<comment type="similarity">
    <text evidence="1 9">Belongs to the alkaline phosphatase family.</text>
</comment>
<dbReference type="Gene3D" id="3.40.720.10">
    <property type="entry name" value="Alkaline Phosphatase, subunit A"/>
    <property type="match status" value="1"/>
</dbReference>
<dbReference type="GO" id="GO:0046872">
    <property type="term" value="F:metal ion binding"/>
    <property type="evidence" value="ECO:0007669"/>
    <property type="project" value="UniProtKB-KW"/>
</dbReference>
<keyword evidence="5 8" id="KW-0862">Zinc</keyword>
<dbReference type="CDD" id="cd08577">
    <property type="entry name" value="PI-PLCc_GDPD_SF_unchar3"/>
    <property type="match status" value="1"/>
</dbReference>
<evidence type="ECO:0000256" key="8">
    <source>
        <dbReference type="PIRSR" id="PIRSR601952-2"/>
    </source>
</evidence>
<dbReference type="OrthoDB" id="9794455at2"/>
<sequence length="613" mass="67519">MIQCCLLLQCLYAVASRPGEKVYTTANAHSHNDYEQEVPFYTAYQQGFGSIEADVFVKNGVLYVAHEQQYIKQGNTLEALYLQPLQRMIQNHDGKVYANSDQSLILLIDLKTAAEPTLDALIRVLNKYPQLRDHPHLKWIVSGNQPPLNKWSQYPGFIEFDGKKGWKYDQQQSGKISLVSCDIKRFTNWNGKGIIIQEEREPLQAWIDSVHQAGKEVRFYGAPDNVNTWQTLMNMGVDLIGTDKPVQLGAYLKNRDAAIYKVENNTHPVYPARFVNNDSLSGIKNVILLIGDGMGLAQVYAGLTANKGKLNLLQMINIGFSKTYSEDSYITDSAAGGTAMATGHKTNNRHISVDATGVNKLIPIPGIIASKNIKSALISVGDITDATPAAFYAHCKDRSEQDKIAKDFLQSPVNILIGSGIKHFNRKVDGKTLLEHMQQNGYEVATDTDHLASFSSDKFVLIDEAVGKSIQKGRGDILRKALVKSMESLSANKDGFFIMAEAAQIDYGGHANNMAYVTTEMLDFDKAIGAAMEFADKDGHTLVIVTADHETGGLSLLDGSIDKGELDGNFSTNDHTAIMVPVFAYGPGSLLFRGVYENTAIFDKILQAFQASK</sequence>
<keyword evidence="11" id="KW-1185">Reference proteome</keyword>
<organism evidence="10 11">
    <name type="scientific">Chitinophaga caeni</name>
    <dbReference type="NCBI Taxonomy" id="2029983"/>
    <lineage>
        <taxon>Bacteria</taxon>
        <taxon>Pseudomonadati</taxon>
        <taxon>Bacteroidota</taxon>
        <taxon>Chitinophagia</taxon>
        <taxon>Chitinophagales</taxon>
        <taxon>Chitinophagaceae</taxon>
        <taxon>Chitinophaga</taxon>
    </lineage>
</organism>
<dbReference type="PRINTS" id="PR00113">
    <property type="entry name" value="ALKPHPHTASE"/>
</dbReference>
<comment type="cofactor">
    <cofactor evidence="8">
        <name>Mg(2+)</name>
        <dbReference type="ChEBI" id="CHEBI:18420"/>
    </cofactor>
    <text evidence="8">Binds 1 Mg(2+) ion.</text>
</comment>
<feature type="binding site" evidence="8">
    <location>
        <position position="292"/>
    </location>
    <ligand>
        <name>Zn(2+)</name>
        <dbReference type="ChEBI" id="CHEBI:29105"/>
        <label>2</label>
    </ligand>
</feature>
<feature type="binding site" evidence="8">
    <location>
        <position position="292"/>
    </location>
    <ligand>
        <name>Mg(2+)</name>
        <dbReference type="ChEBI" id="CHEBI:18420"/>
    </ligand>
</feature>
<dbReference type="AlphaFoldDB" id="A0A291R0D9"/>
<dbReference type="InterPro" id="IPR001952">
    <property type="entry name" value="Alkaline_phosphatase"/>
</dbReference>
<dbReference type="EMBL" id="CP023777">
    <property type="protein sequence ID" value="ATL49667.1"/>
    <property type="molecule type" value="Genomic_DNA"/>
</dbReference>
<dbReference type="Pfam" id="PF00245">
    <property type="entry name" value="Alk_phosphatase"/>
    <property type="match status" value="1"/>
</dbReference>
<feature type="binding site" evidence="8">
    <location>
        <position position="510"/>
    </location>
    <ligand>
        <name>Zn(2+)</name>
        <dbReference type="ChEBI" id="CHEBI:29105"/>
        <label>2</label>
    </ligand>
</feature>
<name>A0A291R0D9_9BACT</name>
<evidence type="ECO:0000313" key="11">
    <source>
        <dbReference type="Proteomes" id="UP000220133"/>
    </source>
</evidence>
<keyword evidence="4" id="KW-0378">Hydrolase</keyword>
<dbReference type="Gene3D" id="3.20.20.190">
    <property type="entry name" value="Phosphatidylinositol (PI) phosphodiesterase"/>
    <property type="match status" value="1"/>
</dbReference>
<dbReference type="InterPro" id="IPR017946">
    <property type="entry name" value="PLC-like_Pdiesterase_TIM-brl"/>
</dbReference>
<accession>A0A291R0D9</accession>
<keyword evidence="6 8" id="KW-0460">Magnesium</keyword>
<evidence type="ECO:0000256" key="6">
    <source>
        <dbReference type="ARBA" id="ARBA00022842"/>
    </source>
</evidence>
<feature type="binding site" evidence="8">
    <location>
        <position position="501"/>
    </location>
    <ligand>
        <name>Mg(2+)</name>
        <dbReference type="ChEBI" id="CHEBI:18420"/>
    </ligand>
</feature>
<dbReference type="KEGG" id="cbae:COR50_00085"/>
<feature type="binding site" evidence="8">
    <location>
        <position position="385"/>
    </location>
    <ligand>
        <name>Mg(2+)</name>
        <dbReference type="ChEBI" id="CHEBI:18420"/>
    </ligand>
</feature>
<proteinExistence type="inferred from homology"/>
<evidence type="ECO:0000256" key="5">
    <source>
        <dbReference type="ARBA" id="ARBA00022833"/>
    </source>
</evidence>
<evidence type="ECO:0000256" key="3">
    <source>
        <dbReference type="ARBA" id="ARBA00022723"/>
    </source>
</evidence>
<evidence type="ECO:0000256" key="4">
    <source>
        <dbReference type="ARBA" id="ARBA00022801"/>
    </source>
</evidence>
<dbReference type="SUPFAM" id="SSF53649">
    <property type="entry name" value="Alkaline phosphatase-like"/>
    <property type="match status" value="1"/>
</dbReference>
<evidence type="ECO:0000256" key="9">
    <source>
        <dbReference type="RuleBase" id="RU003946"/>
    </source>
</evidence>
<keyword evidence="3 8" id="KW-0479">Metal-binding</keyword>